<name>A0A2G1WC71_9BACT</name>
<feature type="transmembrane region" description="Helical" evidence="1">
    <location>
        <begin position="37"/>
        <end position="61"/>
    </location>
</feature>
<dbReference type="EMBL" id="NIZW01000002">
    <property type="protein sequence ID" value="PHQ36632.1"/>
    <property type="molecule type" value="Genomic_DNA"/>
</dbReference>
<protein>
    <submittedName>
        <fullName evidence="2">Uncharacterized protein</fullName>
    </submittedName>
</protein>
<accession>A0A2G1WC71</accession>
<comment type="caution">
    <text evidence="2">The sequence shown here is derived from an EMBL/GenBank/DDBJ whole genome shotgun (WGS) entry which is preliminary data.</text>
</comment>
<keyword evidence="1" id="KW-0812">Transmembrane</keyword>
<dbReference type="AlphaFoldDB" id="A0A2G1WC71"/>
<keyword evidence="3" id="KW-1185">Reference proteome</keyword>
<gene>
    <name evidence="2" type="ORF">CEE69_04530</name>
</gene>
<evidence type="ECO:0000256" key="1">
    <source>
        <dbReference type="SAM" id="Phobius"/>
    </source>
</evidence>
<feature type="transmembrane region" description="Helical" evidence="1">
    <location>
        <begin position="111"/>
        <end position="131"/>
    </location>
</feature>
<organism evidence="2 3">
    <name type="scientific">Rhodopirellula bahusiensis</name>
    <dbReference type="NCBI Taxonomy" id="2014065"/>
    <lineage>
        <taxon>Bacteria</taxon>
        <taxon>Pseudomonadati</taxon>
        <taxon>Planctomycetota</taxon>
        <taxon>Planctomycetia</taxon>
        <taxon>Pirellulales</taxon>
        <taxon>Pirellulaceae</taxon>
        <taxon>Rhodopirellula</taxon>
    </lineage>
</organism>
<evidence type="ECO:0000313" key="3">
    <source>
        <dbReference type="Proteomes" id="UP000225740"/>
    </source>
</evidence>
<keyword evidence="1" id="KW-0472">Membrane</keyword>
<dbReference type="Proteomes" id="UP000225740">
    <property type="component" value="Unassembled WGS sequence"/>
</dbReference>
<reference evidence="2 3" key="1">
    <citation type="submission" date="2017-06" db="EMBL/GenBank/DDBJ databases">
        <title>Description of Rhodopirellula bahusiensis sp. nov.</title>
        <authorList>
            <person name="Kizina J."/>
            <person name="Harder J."/>
        </authorList>
    </citation>
    <scope>NUCLEOTIDE SEQUENCE [LARGE SCALE GENOMIC DNA]</scope>
    <source>
        <strain evidence="2 3">SWK21</strain>
    </source>
</reference>
<feature type="transmembrane region" description="Helical" evidence="1">
    <location>
        <begin position="73"/>
        <end position="91"/>
    </location>
</feature>
<evidence type="ECO:0000313" key="2">
    <source>
        <dbReference type="EMBL" id="PHQ36632.1"/>
    </source>
</evidence>
<sequence>MRLPRLLILSGFGGIATFALANMLPSSFIADTVSSMGALYGILLFTTGIFAIASALANDLLNAPNGAVLKSRWIVFLPAIIGVVGVCHGYLSMAPYRSVLPEDIAFPHNTIWATMTVGALLTLAATAIMFARQRSSDEPTLLPR</sequence>
<proteinExistence type="predicted"/>
<keyword evidence="1" id="KW-1133">Transmembrane helix</keyword>